<dbReference type="EMBL" id="FR824078">
    <property type="protein sequence ID" value="CCA17327.1"/>
    <property type="molecule type" value="Genomic_DNA"/>
</dbReference>
<evidence type="ECO:0000256" key="1">
    <source>
        <dbReference type="SAM" id="Coils"/>
    </source>
</evidence>
<accession>F0W844</accession>
<dbReference type="SUPFAM" id="SSF57997">
    <property type="entry name" value="Tropomyosin"/>
    <property type="match status" value="1"/>
</dbReference>
<feature type="coiled-coil region" evidence="1">
    <location>
        <begin position="84"/>
        <end position="132"/>
    </location>
</feature>
<proteinExistence type="predicted"/>
<keyword evidence="1" id="KW-0175">Coiled coil</keyword>
<dbReference type="HOGENOM" id="CLU_1638446_0_0_1"/>
<gene>
    <name evidence="2" type="primary">AlNc14C33G3021</name>
    <name evidence="2" type="ORF">ALNC14_034700</name>
</gene>
<dbReference type="AlphaFoldDB" id="F0W844"/>
<evidence type="ECO:0000313" key="2">
    <source>
        <dbReference type="EMBL" id="CCA17327.1"/>
    </source>
</evidence>
<organism evidence="2">
    <name type="scientific">Albugo laibachii Nc14</name>
    <dbReference type="NCBI Taxonomy" id="890382"/>
    <lineage>
        <taxon>Eukaryota</taxon>
        <taxon>Sar</taxon>
        <taxon>Stramenopiles</taxon>
        <taxon>Oomycota</taxon>
        <taxon>Peronosporomycetes</taxon>
        <taxon>Albuginales</taxon>
        <taxon>Albuginaceae</taxon>
        <taxon>Albugo</taxon>
    </lineage>
</organism>
<reference evidence="2" key="2">
    <citation type="submission" date="2011-02" db="EMBL/GenBank/DDBJ databases">
        <authorList>
            <person name="MacLean D."/>
        </authorList>
    </citation>
    <scope>NUCLEOTIDE SEQUENCE</scope>
</reference>
<reference evidence="2" key="1">
    <citation type="journal article" date="2011" name="PLoS Biol.">
        <title>Gene gain and loss during evolution of obligate parasitism in the white rust pathogen of Arabidopsis thaliana.</title>
        <authorList>
            <person name="Kemen E."/>
            <person name="Gardiner A."/>
            <person name="Schultz-Larsen T."/>
            <person name="Kemen A.C."/>
            <person name="Balmuth A.L."/>
            <person name="Robert-Seilaniantz A."/>
            <person name="Bailey K."/>
            <person name="Holub E."/>
            <person name="Studholme D.J."/>
            <person name="Maclean D."/>
            <person name="Jones J.D."/>
        </authorList>
    </citation>
    <scope>NUCLEOTIDE SEQUENCE</scope>
</reference>
<protein>
    <submittedName>
        <fullName evidence="2">AlNc14C33G3021 protein</fullName>
    </submittedName>
</protein>
<name>F0W844_9STRA</name>
<sequence length="162" mass="19045">MDFKSLRKEIIERLEEENKKYIQEYMYTFTICMCISTLQMNYDYLCRQLVSNSEQIVHALHEKLQSNNVDENSLKQIGSLRVENEQLLKERGSLKAMIHSLEKKIVEKEKELDASEAALKETQRSLKIMQTKADQDAQSLQSYRNSVHLLENELIQFMAPIK</sequence>